<dbReference type="Proteomes" id="UP000683000">
    <property type="component" value="Unassembled WGS sequence"/>
</dbReference>
<protein>
    <recommendedName>
        <fullName evidence="1">TIP49 P-loop domain-containing protein</fullName>
    </recommendedName>
</protein>
<proteinExistence type="predicted"/>
<keyword evidence="3" id="KW-1185">Reference proteome</keyword>
<dbReference type="GO" id="GO:0005524">
    <property type="term" value="F:ATP binding"/>
    <property type="evidence" value="ECO:0007669"/>
    <property type="project" value="InterPro"/>
</dbReference>
<dbReference type="InterPro" id="IPR027417">
    <property type="entry name" value="P-loop_NTPase"/>
</dbReference>
<feature type="domain" description="TIP49 P-loop" evidence="1">
    <location>
        <begin position="1"/>
        <end position="36"/>
    </location>
</feature>
<dbReference type="EMBL" id="JAGFBS010000055">
    <property type="protein sequence ID" value="KAG6370196.1"/>
    <property type="molecule type" value="Genomic_DNA"/>
</dbReference>
<comment type="caution">
    <text evidence="2">The sequence shown here is derived from an EMBL/GenBank/DDBJ whole genome shotgun (WGS) entry which is preliminary data.</text>
</comment>
<accession>A0A8I2YDY6</accession>
<evidence type="ECO:0000259" key="1">
    <source>
        <dbReference type="Pfam" id="PF06068"/>
    </source>
</evidence>
<dbReference type="Gene3D" id="3.40.50.300">
    <property type="entry name" value="P-loop containing nucleotide triphosphate hydrolases"/>
    <property type="match status" value="1"/>
</dbReference>
<organism evidence="2 3">
    <name type="scientific">Boletus reticuloceps</name>
    <dbReference type="NCBI Taxonomy" id="495285"/>
    <lineage>
        <taxon>Eukaryota</taxon>
        <taxon>Fungi</taxon>
        <taxon>Dikarya</taxon>
        <taxon>Basidiomycota</taxon>
        <taxon>Agaricomycotina</taxon>
        <taxon>Agaricomycetes</taxon>
        <taxon>Agaricomycetidae</taxon>
        <taxon>Boletales</taxon>
        <taxon>Boletineae</taxon>
        <taxon>Boletaceae</taxon>
        <taxon>Boletoideae</taxon>
        <taxon>Boletus</taxon>
    </lineage>
</organism>
<dbReference type="Pfam" id="PF06068">
    <property type="entry name" value="TIP49"/>
    <property type="match status" value="1"/>
</dbReference>
<evidence type="ECO:0000313" key="3">
    <source>
        <dbReference type="Proteomes" id="UP000683000"/>
    </source>
</evidence>
<name>A0A8I2YDY6_9AGAM</name>
<evidence type="ECO:0000313" key="2">
    <source>
        <dbReference type="EMBL" id="KAG6370196.1"/>
    </source>
</evidence>
<dbReference type="InterPro" id="IPR010339">
    <property type="entry name" value="TIP49_P-loop"/>
</dbReference>
<dbReference type="OrthoDB" id="10060499at2759"/>
<gene>
    <name evidence="2" type="ORF">JVT61DRAFT_12345</name>
</gene>
<dbReference type="AlphaFoldDB" id="A0A8I2YDY6"/>
<sequence>MAPTVVLASNGCGARVRGTADVVSPHGIPVDLLNRSSCLGKSYALYREDRWVQPRVDRQSGSASHVDEPNLKLGLGVLERLAEEVRRSVRYLGFMTSRMCEAYELDSYALQPSFYSHWLGRPKRAM</sequence>
<reference evidence="2" key="1">
    <citation type="submission" date="2021-03" db="EMBL/GenBank/DDBJ databases">
        <title>Evolutionary innovations through gain and loss of genes in the ectomycorrhizal Boletales.</title>
        <authorList>
            <person name="Wu G."/>
            <person name="Miyauchi S."/>
            <person name="Morin E."/>
            <person name="Yang Z.-L."/>
            <person name="Xu J."/>
            <person name="Martin F.M."/>
        </authorList>
    </citation>
    <scope>NUCLEOTIDE SEQUENCE</scope>
    <source>
        <strain evidence="2">BR01</strain>
    </source>
</reference>